<protein>
    <recommendedName>
        <fullName evidence="2">Dual specificity phosphatase catalytic domain-containing protein</fullName>
    </recommendedName>
</protein>
<organism evidence="3 4">
    <name type="scientific">Aphanomyces astaci</name>
    <name type="common">Crayfish plague agent</name>
    <dbReference type="NCBI Taxonomy" id="112090"/>
    <lineage>
        <taxon>Eukaryota</taxon>
        <taxon>Sar</taxon>
        <taxon>Stramenopiles</taxon>
        <taxon>Oomycota</taxon>
        <taxon>Saprolegniomycetes</taxon>
        <taxon>Saprolegniales</taxon>
        <taxon>Verrucalvaceae</taxon>
        <taxon>Aphanomyces</taxon>
    </lineage>
</organism>
<dbReference type="EMBL" id="VJMI01006960">
    <property type="protein sequence ID" value="KAF0765163.1"/>
    <property type="molecule type" value="Genomic_DNA"/>
</dbReference>
<dbReference type="InterPro" id="IPR029021">
    <property type="entry name" value="Prot-tyrosine_phosphatase-like"/>
</dbReference>
<feature type="compositionally biased region" description="Basic residues" evidence="1">
    <location>
        <begin position="210"/>
        <end position="220"/>
    </location>
</feature>
<dbReference type="Proteomes" id="UP000469452">
    <property type="component" value="Unassembled WGS sequence"/>
</dbReference>
<dbReference type="InterPro" id="IPR000340">
    <property type="entry name" value="Dual-sp_phosphatase_cat-dom"/>
</dbReference>
<name>A0A6A5ASP5_APHAT</name>
<evidence type="ECO:0000313" key="3">
    <source>
        <dbReference type="EMBL" id="KAF0765163.1"/>
    </source>
</evidence>
<dbReference type="PANTHER" id="PTHR46381:SF2">
    <property type="entry name" value="MAP KINASE PHOSPHATASE"/>
    <property type="match status" value="1"/>
</dbReference>
<proteinExistence type="predicted"/>
<comment type="caution">
    <text evidence="3">The sequence shown here is derived from an EMBL/GenBank/DDBJ whole genome shotgun (WGS) entry which is preliminary data.</text>
</comment>
<evidence type="ECO:0000256" key="1">
    <source>
        <dbReference type="SAM" id="MobiDB-lite"/>
    </source>
</evidence>
<dbReference type="Pfam" id="PF00782">
    <property type="entry name" value="DSPc"/>
    <property type="match status" value="1"/>
</dbReference>
<dbReference type="SUPFAM" id="SSF52799">
    <property type="entry name" value="(Phosphotyrosine protein) phosphatases II"/>
    <property type="match status" value="1"/>
</dbReference>
<dbReference type="CDD" id="cd14498">
    <property type="entry name" value="DSP"/>
    <property type="match status" value="1"/>
</dbReference>
<feature type="non-terminal residue" evidence="3">
    <location>
        <position position="258"/>
    </location>
</feature>
<dbReference type="VEuPathDB" id="FungiDB:H257_13536"/>
<reference evidence="3 4" key="1">
    <citation type="submission" date="2019-06" db="EMBL/GenBank/DDBJ databases">
        <title>Genomics analysis of Aphanomyces spp. identifies a new class of oomycete effector associated with host adaptation.</title>
        <authorList>
            <person name="Gaulin E."/>
        </authorList>
    </citation>
    <scope>NUCLEOTIDE SEQUENCE [LARGE SCALE GENOMIC DNA]</scope>
    <source>
        <strain evidence="3 4">E</strain>
    </source>
</reference>
<dbReference type="Gene3D" id="3.90.190.10">
    <property type="entry name" value="Protein tyrosine phosphatase superfamily"/>
    <property type="match status" value="1"/>
</dbReference>
<evidence type="ECO:0000313" key="4">
    <source>
        <dbReference type="Proteomes" id="UP000469452"/>
    </source>
</evidence>
<feature type="region of interest" description="Disordered" evidence="1">
    <location>
        <begin position="163"/>
        <end position="234"/>
    </location>
</feature>
<dbReference type="PANTHER" id="PTHR46381">
    <property type="entry name" value="MKPA PROTEIN"/>
    <property type="match status" value="1"/>
</dbReference>
<feature type="domain" description="Dual specificity phosphatase catalytic" evidence="2">
    <location>
        <begin position="2"/>
        <end position="53"/>
    </location>
</feature>
<gene>
    <name evidence="3" type="ORF">AaE_003005</name>
</gene>
<feature type="compositionally biased region" description="Basic residues" evidence="1">
    <location>
        <begin position="168"/>
        <end position="178"/>
    </location>
</feature>
<sequence>MCQQGVSRSCATAIAILMCRESMSYASAFADVKAARDVCSPNAGFICQLMELHAQRQDQAKRPRVYRFVPHALHDLATNVLKPCWLTPHARIHATPAQVRRRSNGIYVYSESPSTVFLWRGQDATDANVASATTEVHLPIDTVQVKGRFSFPNPIVAAIMSEVESTKSKQKPRYRKKPSGGGDAAALRALQSDEAQASLAPPPPPQAARTPRKSKPRPKAKATADDNVDLNTLGPILLSSDDITLIRRDREQQLNKQR</sequence>
<dbReference type="AlphaFoldDB" id="A0A6A5ASP5"/>
<evidence type="ECO:0000259" key="2">
    <source>
        <dbReference type="Pfam" id="PF00782"/>
    </source>
</evidence>
<dbReference type="VEuPathDB" id="FungiDB:H257_13537"/>
<accession>A0A6A5ASP5</accession>